<protein>
    <recommendedName>
        <fullName evidence="5">FAD/NAD(P)-binding domain-containing protein</fullName>
    </recommendedName>
</protein>
<keyword evidence="4" id="KW-0560">Oxidoreductase</keyword>
<evidence type="ECO:0000256" key="2">
    <source>
        <dbReference type="ARBA" id="ARBA00022630"/>
    </source>
</evidence>
<sequence length="879" mass="96496">MSPFHRIFSHIHPSSNVLAACVGGIAAAHIYEVCGSSKEESKYVNSTSDCNSYQEISSSDDQKTERGHHSFQLNSSSVCTPNLQLQHPIILASSPSDVSSPSRSNIHKNNIIDCDYVVIGHGRAGQSAVRTLKSLDPSAEIVIIDPNNKLKSKNEPAKRRRSGAVQHLPTRATFIDHSQKVVRISPIQSPTSESHACNVHYRKSMLLATGTRGAPPPEECIGPDTKSRILELRSTSVPIIDNKGTEHKKRQQQPPILDPSTVRSLSLMAASQGATVAVMGSSFEALELAASLARASPKVANDADDNLKVQLLFGNSGPLSSRLPRYLSAAITKRLRQSGIDVEERSMTRYLSMENSTAIPRLELYTLKSYDRLDSRRLVSDLLVLAPSVGGMSGTAVLPVANEDTAETSNNYQPWSSLVTPSLLTCYLEDGRVATNPEFLAASSIYAAGSVAKYPNRKTGQADIAGGDHMSAELSGEIAARNMVKEASNGNKGRHEFEFMPCHVQETIPIWRSDQVAYLSTDNAHEASTLALYSMGIHALCVGKCDSTSMATHGFWWTNTNNQSDSKRDVDSTTSVRPNSFMRRITRRATNFTSKGSFTRGGALPVYGSGVVYYLDQCGSIQGVMLWGLPFSKDSSNVRTSINDSLVERMQEIIRTNGGIVIRDHSDNIVKESYGVTMDVDLLSYLHLAEESKHLASTALKGSVNSNSNTKIVLGRPLHRYTPWKSSEMTNLGKVRRKDDAGQIAGVNDLFYSTSNDADTSLTTHWTNEPIRPPSLKRIYTMQGEATWLANAESIQLQQERSRPSKEDPLWLRQTEEYRYINKKESMANEFIANMLSGQFSDGSEAVKQAPVPKIYLDAKERIRSWTAGDDDEDGIEEG</sequence>
<dbReference type="InterPro" id="IPR036188">
    <property type="entry name" value="FAD/NAD-bd_sf"/>
</dbReference>
<evidence type="ECO:0000313" key="7">
    <source>
        <dbReference type="Proteomes" id="UP001530400"/>
    </source>
</evidence>
<evidence type="ECO:0000256" key="3">
    <source>
        <dbReference type="ARBA" id="ARBA00022827"/>
    </source>
</evidence>
<dbReference type="PANTHER" id="PTHR43557">
    <property type="entry name" value="APOPTOSIS-INDUCING FACTOR 1"/>
    <property type="match status" value="1"/>
</dbReference>
<dbReference type="Pfam" id="PF07992">
    <property type="entry name" value="Pyr_redox_2"/>
    <property type="match status" value="1"/>
</dbReference>
<comment type="caution">
    <text evidence="6">The sequence shown here is derived from an EMBL/GenBank/DDBJ whole genome shotgun (WGS) entry which is preliminary data.</text>
</comment>
<evidence type="ECO:0000256" key="1">
    <source>
        <dbReference type="ARBA" id="ARBA00006442"/>
    </source>
</evidence>
<organism evidence="6 7">
    <name type="scientific">Cyclotella atomus</name>
    <dbReference type="NCBI Taxonomy" id="382360"/>
    <lineage>
        <taxon>Eukaryota</taxon>
        <taxon>Sar</taxon>
        <taxon>Stramenopiles</taxon>
        <taxon>Ochrophyta</taxon>
        <taxon>Bacillariophyta</taxon>
        <taxon>Coscinodiscophyceae</taxon>
        <taxon>Thalassiosirophycidae</taxon>
        <taxon>Stephanodiscales</taxon>
        <taxon>Stephanodiscaceae</taxon>
        <taxon>Cyclotella</taxon>
    </lineage>
</organism>
<dbReference type="PROSITE" id="PS51257">
    <property type="entry name" value="PROKAR_LIPOPROTEIN"/>
    <property type="match status" value="1"/>
</dbReference>
<feature type="domain" description="FAD/NAD(P)-binding" evidence="5">
    <location>
        <begin position="115"/>
        <end position="373"/>
    </location>
</feature>
<reference evidence="6 7" key="1">
    <citation type="submission" date="2024-10" db="EMBL/GenBank/DDBJ databases">
        <title>Updated reference genomes for cyclostephanoid diatoms.</title>
        <authorList>
            <person name="Roberts W.R."/>
            <person name="Alverson A.J."/>
        </authorList>
    </citation>
    <scope>NUCLEOTIDE SEQUENCE [LARGE SCALE GENOMIC DNA]</scope>
    <source>
        <strain evidence="6 7">AJA010-31</strain>
    </source>
</reference>
<keyword evidence="7" id="KW-1185">Reference proteome</keyword>
<dbReference type="Gene3D" id="3.30.390.30">
    <property type="match status" value="1"/>
</dbReference>
<dbReference type="Proteomes" id="UP001530400">
    <property type="component" value="Unassembled WGS sequence"/>
</dbReference>
<proteinExistence type="inferred from homology"/>
<dbReference type="GO" id="GO:0016491">
    <property type="term" value="F:oxidoreductase activity"/>
    <property type="evidence" value="ECO:0007669"/>
    <property type="project" value="UniProtKB-KW"/>
</dbReference>
<evidence type="ECO:0000313" key="6">
    <source>
        <dbReference type="EMBL" id="KAL3781734.1"/>
    </source>
</evidence>
<dbReference type="PANTHER" id="PTHR43557:SF4">
    <property type="entry name" value="APOPTOSIS-INDUCING FACTOR 1, MITOCHONDRIAL"/>
    <property type="match status" value="1"/>
</dbReference>
<evidence type="ECO:0000259" key="5">
    <source>
        <dbReference type="Pfam" id="PF07992"/>
    </source>
</evidence>
<gene>
    <name evidence="6" type="ORF">ACHAWO_002936</name>
</gene>
<keyword evidence="2" id="KW-0285">Flavoprotein</keyword>
<accession>A0ABD3P0L9</accession>
<dbReference type="InterPro" id="IPR050446">
    <property type="entry name" value="FAD-oxidoreductase/Apoptosis"/>
</dbReference>
<name>A0ABD3P0L9_9STRA</name>
<evidence type="ECO:0000256" key="4">
    <source>
        <dbReference type="ARBA" id="ARBA00023002"/>
    </source>
</evidence>
<dbReference type="SUPFAM" id="SSF51905">
    <property type="entry name" value="FAD/NAD(P)-binding domain"/>
    <property type="match status" value="2"/>
</dbReference>
<dbReference type="AlphaFoldDB" id="A0ABD3P0L9"/>
<keyword evidence="3" id="KW-0274">FAD</keyword>
<dbReference type="EMBL" id="JALLPJ020000832">
    <property type="protein sequence ID" value="KAL3781734.1"/>
    <property type="molecule type" value="Genomic_DNA"/>
</dbReference>
<dbReference type="Gene3D" id="3.50.50.60">
    <property type="entry name" value="FAD/NAD(P)-binding domain"/>
    <property type="match status" value="2"/>
</dbReference>
<dbReference type="InterPro" id="IPR016156">
    <property type="entry name" value="FAD/NAD-linked_Rdtase_dimer_sf"/>
</dbReference>
<dbReference type="InterPro" id="IPR023753">
    <property type="entry name" value="FAD/NAD-binding_dom"/>
</dbReference>
<comment type="similarity">
    <text evidence="1">Belongs to the FAD-dependent oxidoreductase family.</text>
</comment>